<protein>
    <submittedName>
        <fullName evidence="1">Uncharacterized protein</fullName>
    </submittedName>
</protein>
<gene>
    <name evidence="1" type="ORF">IM811_010650</name>
</gene>
<dbReference type="Proteomes" id="UP000616885">
    <property type="component" value="Unassembled WGS sequence"/>
</dbReference>
<accession>A0A8H7NFY0</accession>
<evidence type="ECO:0000313" key="2">
    <source>
        <dbReference type="Proteomes" id="UP000616885"/>
    </source>
</evidence>
<evidence type="ECO:0000313" key="1">
    <source>
        <dbReference type="EMBL" id="KAF9755209.1"/>
    </source>
</evidence>
<name>A0A8H7NFY0_BIOOC</name>
<reference evidence="1" key="1">
    <citation type="submission" date="2020-10" db="EMBL/GenBank/DDBJ databases">
        <title>High-Quality Genome Resource of Clonostachys rosea strain S41 by Oxford Nanopore Long-Read Sequencing.</title>
        <authorList>
            <person name="Wang H."/>
        </authorList>
    </citation>
    <scope>NUCLEOTIDE SEQUENCE</scope>
    <source>
        <strain evidence="1">S41</strain>
    </source>
</reference>
<proteinExistence type="predicted"/>
<dbReference type="AlphaFoldDB" id="A0A8H7NFY0"/>
<dbReference type="EMBL" id="JADCTT010000003">
    <property type="protein sequence ID" value="KAF9755209.1"/>
    <property type="molecule type" value="Genomic_DNA"/>
</dbReference>
<sequence>MGRDNAREMGLGSGVDWVQVRRDVNRSNSLSKNERSERKERCQMLDHPTLNPVDELYEAVEGDEGADGSPVIDAINYQSINLSQVDKNSRFIAGLPLLRHQSH</sequence>
<comment type="caution">
    <text evidence="1">The sequence shown here is derived from an EMBL/GenBank/DDBJ whole genome shotgun (WGS) entry which is preliminary data.</text>
</comment>
<organism evidence="1 2">
    <name type="scientific">Bionectria ochroleuca</name>
    <name type="common">Gliocladium roseum</name>
    <dbReference type="NCBI Taxonomy" id="29856"/>
    <lineage>
        <taxon>Eukaryota</taxon>
        <taxon>Fungi</taxon>
        <taxon>Dikarya</taxon>
        <taxon>Ascomycota</taxon>
        <taxon>Pezizomycotina</taxon>
        <taxon>Sordariomycetes</taxon>
        <taxon>Hypocreomycetidae</taxon>
        <taxon>Hypocreales</taxon>
        <taxon>Bionectriaceae</taxon>
        <taxon>Clonostachys</taxon>
    </lineage>
</organism>